<evidence type="ECO:0000313" key="2">
    <source>
        <dbReference type="Proteomes" id="UP000013525"/>
    </source>
</evidence>
<evidence type="ECO:0000313" key="1">
    <source>
        <dbReference type="EMBL" id="EOM75569.1"/>
    </source>
</evidence>
<accession>R7WNH4</accession>
<protein>
    <submittedName>
        <fullName evidence="1">Uncharacterized protein</fullName>
    </submittedName>
</protein>
<organism evidence="1 2">
    <name type="scientific">Rhodococcus rhodnii LMG 5362</name>
    <dbReference type="NCBI Taxonomy" id="1273125"/>
    <lineage>
        <taxon>Bacteria</taxon>
        <taxon>Bacillati</taxon>
        <taxon>Actinomycetota</taxon>
        <taxon>Actinomycetes</taxon>
        <taxon>Mycobacteriales</taxon>
        <taxon>Nocardiaceae</taxon>
        <taxon>Rhodococcus</taxon>
    </lineage>
</organism>
<dbReference type="AlphaFoldDB" id="R7WNH4"/>
<dbReference type="EMBL" id="APMY01000093">
    <property type="protein sequence ID" value="EOM75569.1"/>
    <property type="molecule type" value="Genomic_DNA"/>
</dbReference>
<sequence length="36" mass="3875">MPDHRQIGEDAVDVGLAAVLLFGRLVHARQHGSVLP</sequence>
<dbReference type="Proteomes" id="UP000013525">
    <property type="component" value="Unassembled WGS sequence"/>
</dbReference>
<reference evidence="1 2" key="1">
    <citation type="journal article" date="2013" name="Genome Announc.">
        <title>Draft Genome Sequence of Rhodococcus rhodnii Strain LMG5362, a Symbiont of Rhodnius prolixus (Hemiptera, Reduviidae, Triatominae), the Principle Vector of Trypanosoma cruzi.</title>
        <authorList>
            <person name="Pachebat J.A."/>
            <person name="van Keulen G."/>
            <person name="Whitten M.M."/>
            <person name="Girdwood S."/>
            <person name="Del Sol R."/>
            <person name="Dyson P.J."/>
            <person name="Facey P.D."/>
        </authorList>
    </citation>
    <scope>NUCLEOTIDE SEQUENCE [LARGE SCALE GENOMIC DNA]</scope>
    <source>
        <strain evidence="1 2">LMG 5362</strain>
    </source>
</reference>
<keyword evidence="2" id="KW-1185">Reference proteome</keyword>
<comment type="caution">
    <text evidence="1">The sequence shown here is derived from an EMBL/GenBank/DDBJ whole genome shotgun (WGS) entry which is preliminary data.</text>
</comment>
<proteinExistence type="predicted"/>
<gene>
    <name evidence="1" type="ORF">Rrhod_3029</name>
</gene>
<name>R7WNH4_9NOCA</name>